<dbReference type="InterPro" id="IPR052184">
    <property type="entry name" value="SDR_enzymes"/>
</dbReference>
<dbReference type="InterPro" id="IPR036291">
    <property type="entry name" value="NAD(P)-bd_dom_sf"/>
</dbReference>
<proteinExistence type="predicted"/>
<protein>
    <recommendedName>
        <fullName evidence="3">NAD(P)-binding domain-containing protein</fullName>
    </recommendedName>
</protein>
<dbReference type="AlphaFoldDB" id="M1ZMF9"/>
<dbReference type="Proteomes" id="UP000002668">
    <property type="component" value="Genome"/>
</dbReference>
<organism evidence="1 2">
    <name type="scientific">Leptosphaeria maculans (strain JN3 / isolate v23.1.3 / race Av1-4-5-6-7-8)</name>
    <name type="common">Blackleg fungus</name>
    <name type="synonym">Phoma lingam</name>
    <dbReference type="NCBI Taxonomy" id="985895"/>
    <lineage>
        <taxon>Eukaryota</taxon>
        <taxon>Fungi</taxon>
        <taxon>Dikarya</taxon>
        <taxon>Ascomycota</taxon>
        <taxon>Pezizomycotina</taxon>
        <taxon>Dothideomycetes</taxon>
        <taxon>Pleosporomycetidae</taxon>
        <taxon>Pleosporales</taxon>
        <taxon>Pleosporineae</taxon>
        <taxon>Leptosphaeriaceae</taxon>
        <taxon>Plenodomus</taxon>
        <taxon>Plenodomus lingam/Leptosphaeria maculans species complex</taxon>
    </lineage>
</organism>
<dbReference type="InParanoid" id="M1ZMF9"/>
<dbReference type="VEuPathDB" id="FungiDB:Lema_P125590.1"/>
<dbReference type="InterPro" id="IPR002347">
    <property type="entry name" value="SDR_fam"/>
</dbReference>
<evidence type="ECO:0000313" key="1">
    <source>
        <dbReference type="EMBL" id="CCT61153.1"/>
    </source>
</evidence>
<dbReference type="GO" id="GO:0016616">
    <property type="term" value="F:oxidoreductase activity, acting on the CH-OH group of donors, NAD or NADP as acceptor"/>
    <property type="evidence" value="ECO:0007669"/>
    <property type="project" value="TreeGrafter"/>
</dbReference>
<dbReference type="EMBL" id="FP929136">
    <property type="protein sequence ID" value="CCT61153.1"/>
    <property type="molecule type" value="Genomic_DNA"/>
</dbReference>
<dbReference type="SUPFAM" id="SSF51735">
    <property type="entry name" value="NAD(P)-binding Rossmann-fold domains"/>
    <property type="match status" value="1"/>
</dbReference>
<dbReference type="OrthoDB" id="5296at2759"/>
<accession>M1ZMF9</accession>
<name>M1ZMF9_LEPMJ</name>
<evidence type="ECO:0000313" key="2">
    <source>
        <dbReference type="Proteomes" id="UP000002668"/>
    </source>
</evidence>
<dbReference type="Pfam" id="PF00106">
    <property type="entry name" value="adh_short"/>
    <property type="match status" value="1"/>
</dbReference>
<dbReference type="PANTHER" id="PTHR45458:SF2">
    <property type="entry name" value="OXIDOREDUCTASE, SHORT CHAIN DEHYDROGENASE_REDUCTASE FAMILY SUPERFAMILY (AFU_ORTHOLOGUE AFUA_3G13450)"/>
    <property type="match status" value="1"/>
</dbReference>
<reference evidence="1 2" key="1">
    <citation type="journal article" date="2011" name="Nat. Commun.">
        <title>Effector diversification within compartments of the Leptosphaeria maculans genome affected by Repeat-Induced Point mutations.</title>
        <authorList>
            <person name="Rouxel T."/>
            <person name="Grandaubert J."/>
            <person name="Hane J.K."/>
            <person name="Hoede C."/>
            <person name="van de Wouw A.P."/>
            <person name="Couloux A."/>
            <person name="Dominguez V."/>
            <person name="Anthouard V."/>
            <person name="Bally P."/>
            <person name="Bourras S."/>
            <person name="Cozijnsen A.J."/>
            <person name="Ciuffetti L.M."/>
            <person name="Degrave A."/>
            <person name="Dilmaghani A."/>
            <person name="Duret L."/>
            <person name="Fudal I."/>
            <person name="Goodwin S.B."/>
            <person name="Gout L."/>
            <person name="Glaser N."/>
            <person name="Linglin J."/>
            <person name="Kema G.H.J."/>
            <person name="Lapalu N."/>
            <person name="Lawrence C.B."/>
            <person name="May K."/>
            <person name="Meyer M."/>
            <person name="Ollivier B."/>
            <person name="Poulain J."/>
            <person name="Schoch C.L."/>
            <person name="Simon A."/>
            <person name="Spatafora J.W."/>
            <person name="Stachowiak A."/>
            <person name="Turgeon B.G."/>
            <person name="Tyler B.M."/>
            <person name="Vincent D."/>
            <person name="Weissenbach J."/>
            <person name="Amselem J."/>
            <person name="Quesneville H."/>
            <person name="Oliver R.P."/>
            <person name="Wincker P."/>
            <person name="Balesdent M.-H."/>
            <person name="Howlett B.J."/>
        </authorList>
    </citation>
    <scope>NUCLEOTIDE SEQUENCE [LARGE SCALE GENOMIC DNA]</scope>
    <source>
        <strain evidence="2">JN3 / isolate v23.1.3 / race Av1-4-5-6-7-8</strain>
    </source>
</reference>
<dbReference type="Gene3D" id="3.40.50.720">
    <property type="entry name" value="NAD(P)-binding Rossmann-like Domain"/>
    <property type="match status" value="1"/>
</dbReference>
<evidence type="ECO:0008006" key="3">
    <source>
        <dbReference type="Google" id="ProtNLM"/>
    </source>
</evidence>
<dbReference type="PANTHER" id="PTHR45458">
    <property type="entry name" value="SHORT-CHAIN DEHYDROGENASE/REDUCTASE SDR"/>
    <property type="match status" value="1"/>
</dbReference>
<gene>
    <name evidence="1" type="ORF">Lema_P125590.1</name>
</gene>
<keyword evidence="2" id="KW-1185">Reference proteome</keyword>
<sequence>MRTILVVGATRGLANSLLQTYAANPKNRVLTTARTSKPPANTNNVTYIPSIDLESPQAGIDLANYLTTRSIPHIDIIIITAGYFATETFKELSFSAQERMYRTCAIGPTILISALANMDNDILNSTSKIIFISSESGSITL</sequence>